<dbReference type="AlphaFoldDB" id="F9RN41"/>
<comment type="caution">
    <text evidence="2">The sequence shown here is derived from an EMBL/GenBank/DDBJ whole genome shotgun (WGS) entry which is preliminary data.</text>
</comment>
<evidence type="ECO:0000313" key="2">
    <source>
        <dbReference type="EMBL" id="EGU37666.1"/>
    </source>
</evidence>
<reference evidence="2 3" key="1">
    <citation type="journal article" date="2012" name="Int. J. Syst. Evol. Microbiol.">
        <title>Vibrio caribbeanicus sp. nov., isolated from the marine sponge Scleritoderma cyanea.</title>
        <authorList>
            <person name="Hoffmann M."/>
            <person name="Monday S.R."/>
            <person name="Allard M.W."/>
            <person name="Strain E.A."/>
            <person name="Whittaker P."/>
            <person name="Naum M."/>
            <person name="McCarthy P.J."/>
            <person name="Lopez J.V."/>
            <person name="Fischer M."/>
            <person name="Brown E.W."/>
        </authorList>
    </citation>
    <scope>NUCLEOTIDE SEQUENCE [LARGE SCALE GENOMIC DNA]</scope>
    <source>
        <strain evidence="2 3">LMG 19158</strain>
    </source>
</reference>
<dbReference type="EMBL" id="AFWE01000104">
    <property type="protein sequence ID" value="EGU37666.1"/>
    <property type="molecule type" value="Genomic_DNA"/>
</dbReference>
<feature type="domain" description="Bacteriophage Mu GpT" evidence="1">
    <location>
        <begin position="9"/>
        <end position="145"/>
    </location>
</feature>
<accession>F9RN41</accession>
<dbReference type="eggNOG" id="COG4397">
    <property type="taxonomic scope" value="Bacteria"/>
</dbReference>
<dbReference type="Proteomes" id="UP000004349">
    <property type="component" value="Unassembled WGS sequence"/>
</dbReference>
<dbReference type="RefSeq" id="WP_005595078.1">
    <property type="nucleotide sequence ID" value="NZ_AFWE01000104.1"/>
</dbReference>
<dbReference type="Pfam" id="PF10124">
    <property type="entry name" value="Mu-like_gpT"/>
    <property type="match status" value="1"/>
</dbReference>
<feature type="non-terminal residue" evidence="2">
    <location>
        <position position="1"/>
    </location>
</feature>
<protein>
    <submittedName>
        <fullName evidence="2">Major head subunit</fullName>
    </submittedName>
</protein>
<proteinExistence type="predicted"/>
<sequence>FEYLPTTIREPWFLLDTSKPLRALIFQPRRPFKFTQLNDPNQAFVFLNNEYAMGVDGRSNAGYGMWQFAFASQLELNEENFTKARSQMRKITKANGTPLGVRPTTIVVGPDNESAATTLFDAITGPNGSSNTLYKKVEIIVSEYITKPGE</sequence>
<organism evidence="2 3">
    <name type="scientific">Vibrio scophthalmi LMG 19158</name>
    <dbReference type="NCBI Taxonomy" id="870967"/>
    <lineage>
        <taxon>Bacteria</taxon>
        <taxon>Pseudomonadati</taxon>
        <taxon>Pseudomonadota</taxon>
        <taxon>Gammaproteobacteria</taxon>
        <taxon>Vibrionales</taxon>
        <taxon>Vibrionaceae</taxon>
        <taxon>Vibrio</taxon>
    </lineage>
</organism>
<evidence type="ECO:0000259" key="1">
    <source>
        <dbReference type="Pfam" id="PF10124"/>
    </source>
</evidence>
<dbReference type="InterPro" id="IPR018774">
    <property type="entry name" value="Phage_Mu_GpT"/>
</dbReference>
<gene>
    <name evidence="2" type="ORF">VIS19158_09362</name>
</gene>
<evidence type="ECO:0000313" key="3">
    <source>
        <dbReference type="Proteomes" id="UP000004349"/>
    </source>
</evidence>
<name>F9RN41_9VIBR</name>